<evidence type="ECO:0000256" key="1">
    <source>
        <dbReference type="ARBA" id="ARBA00004127"/>
    </source>
</evidence>
<evidence type="ECO:0000256" key="3">
    <source>
        <dbReference type="ARBA" id="ARBA00022989"/>
    </source>
</evidence>
<comment type="subcellular location">
    <subcellularLocation>
        <location evidence="1">Endomembrane system</location>
        <topology evidence="1">Multi-pass membrane protein</topology>
    </subcellularLocation>
</comment>
<protein>
    <recommendedName>
        <fullName evidence="7">Steroid 5-alpha reductase C-terminal domain-containing protein</fullName>
    </recommendedName>
</protein>
<accession>A0A3B0SCU6</accession>
<proteinExistence type="predicted"/>
<gene>
    <name evidence="6" type="ORF">MNBD_ALPHA01-1300</name>
</gene>
<evidence type="ECO:0008006" key="7">
    <source>
        <dbReference type="Google" id="ProtNLM"/>
    </source>
</evidence>
<sequence>MRRILLPPVMLALCLIGIVAVNYYGIAESVLFTGPEKNAGYLMIFLGIFLPVWGAHLFRRHKTNIMPYNDPDNIVTTGPFGFSRNPMYLGMLLVLLGVAVLYGTALGFIFALAYFCVANWYHIPYEEERMLAAFKDEFIAYKARVRRWI</sequence>
<evidence type="ECO:0000313" key="6">
    <source>
        <dbReference type="EMBL" id="VAW01833.1"/>
    </source>
</evidence>
<dbReference type="EMBL" id="UOEJ01000154">
    <property type="protein sequence ID" value="VAW01833.1"/>
    <property type="molecule type" value="Genomic_DNA"/>
</dbReference>
<keyword evidence="3 5" id="KW-1133">Transmembrane helix</keyword>
<keyword evidence="2 5" id="KW-0812">Transmembrane</keyword>
<name>A0A3B0SCU6_9ZZZZ</name>
<feature type="transmembrane region" description="Helical" evidence="5">
    <location>
        <begin position="92"/>
        <end position="121"/>
    </location>
</feature>
<organism evidence="6">
    <name type="scientific">hydrothermal vent metagenome</name>
    <dbReference type="NCBI Taxonomy" id="652676"/>
    <lineage>
        <taxon>unclassified sequences</taxon>
        <taxon>metagenomes</taxon>
        <taxon>ecological metagenomes</taxon>
    </lineage>
</organism>
<dbReference type="GO" id="GO:0012505">
    <property type="term" value="C:endomembrane system"/>
    <property type="evidence" value="ECO:0007669"/>
    <property type="project" value="UniProtKB-SubCell"/>
</dbReference>
<feature type="transmembrane region" description="Helical" evidence="5">
    <location>
        <begin position="9"/>
        <end position="27"/>
    </location>
</feature>
<evidence type="ECO:0000256" key="4">
    <source>
        <dbReference type="ARBA" id="ARBA00023136"/>
    </source>
</evidence>
<dbReference type="Gene3D" id="1.20.120.1630">
    <property type="match status" value="1"/>
</dbReference>
<reference evidence="6" key="1">
    <citation type="submission" date="2018-06" db="EMBL/GenBank/DDBJ databases">
        <authorList>
            <person name="Zhirakovskaya E."/>
        </authorList>
    </citation>
    <scope>NUCLEOTIDE SEQUENCE</scope>
</reference>
<dbReference type="PANTHER" id="PTHR12714">
    <property type="entry name" value="PROTEIN-S ISOPRENYLCYSTEINE O-METHYLTRANSFERASE"/>
    <property type="match status" value="1"/>
</dbReference>
<dbReference type="InterPro" id="IPR007318">
    <property type="entry name" value="Phopholipid_MeTrfase"/>
</dbReference>
<feature type="transmembrane region" description="Helical" evidence="5">
    <location>
        <begin position="39"/>
        <end position="58"/>
    </location>
</feature>
<evidence type="ECO:0000256" key="5">
    <source>
        <dbReference type="SAM" id="Phobius"/>
    </source>
</evidence>
<dbReference type="Pfam" id="PF04191">
    <property type="entry name" value="PEMT"/>
    <property type="match status" value="1"/>
</dbReference>
<dbReference type="PANTHER" id="PTHR12714:SF24">
    <property type="entry name" value="SLR1182 PROTEIN"/>
    <property type="match status" value="1"/>
</dbReference>
<evidence type="ECO:0000256" key="2">
    <source>
        <dbReference type="ARBA" id="ARBA00022692"/>
    </source>
</evidence>
<dbReference type="AlphaFoldDB" id="A0A3B0SCU6"/>
<dbReference type="GO" id="GO:0016740">
    <property type="term" value="F:transferase activity"/>
    <property type="evidence" value="ECO:0007669"/>
    <property type="project" value="UniProtKB-ARBA"/>
</dbReference>
<keyword evidence="4 5" id="KW-0472">Membrane</keyword>